<dbReference type="Proteomes" id="UP000610611">
    <property type="component" value="Unassembled WGS sequence"/>
</dbReference>
<keyword evidence="1" id="KW-0472">Membrane</keyword>
<accession>A0A847TQF7</accession>
<evidence type="ECO:0000256" key="1">
    <source>
        <dbReference type="SAM" id="Phobius"/>
    </source>
</evidence>
<feature type="transmembrane region" description="Helical" evidence="1">
    <location>
        <begin position="41"/>
        <end position="65"/>
    </location>
</feature>
<keyword evidence="1" id="KW-1133">Transmembrane helix</keyword>
<protein>
    <submittedName>
        <fullName evidence="2">Uncharacterized protein</fullName>
    </submittedName>
</protein>
<feature type="transmembrane region" description="Helical" evidence="1">
    <location>
        <begin position="144"/>
        <end position="169"/>
    </location>
</feature>
<evidence type="ECO:0000313" key="2">
    <source>
        <dbReference type="EMBL" id="NLV08272.1"/>
    </source>
</evidence>
<organism evidence="2 3">
    <name type="scientific">Haloarcula rubripromontorii</name>
    <dbReference type="NCBI Taxonomy" id="1705562"/>
    <lineage>
        <taxon>Archaea</taxon>
        <taxon>Methanobacteriati</taxon>
        <taxon>Methanobacteriota</taxon>
        <taxon>Stenosarchaea group</taxon>
        <taxon>Halobacteria</taxon>
        <taxon>Halobacteriales</taxon>
        <taxon>Haloarculaceae</taxon>
        <taxon>Haloarcula</taxon>
    </lineage>
</organism>
<evidence type="ECO:0000313" key="3">
    <source>
        <dbReference type="Proteomes" id="UP000610611"/>
    </source>
</evidence>
<feature type="transmembrane region" description="Helical" evidence="1">
    <location>
        <begin position="175"/>
        <end position="195"/>
    </location>
</feature>
<keyword evidence="1" id="KW-0812">Transmembrane</keyword>
<gene>
    <name evidence="2" type="ORF">GOC83_19325</name>
</gene>
<feature type="transmembrane region" description="Helical" evidence="1">
    <location>
        <begin position="7"/>
        <end position="29"/>
    </location>
</feature>
<comment type="caution">
    <text evidence="2">The sequence shown here is derived from an EMBL/GenBank/DDBJ whole genome shotgun (WGS) entry which is preliminary data.</text>
</comment>
<proteinExistence type="predicted"/>
<reference evidence="2" key="1">
    <citation type="submission" date="2019-12" db="EMBL/GenBank/DDBJ databases">
        <title>The whole-genome sequencing of Haloarcula japonica strain pws8.</title>
        <authorList>
            <person name="Verma D.K."/>
            <person name="Gopal K."/>
            <person name="Prasad E.S."/>
        </authorList>
    </citation>
    <scope>NUCLEOTIDE SEQUENCE</scope>
    <source>
        <strain evidence="2">Pws8</strain>
    </source>
</reference>
<dbReference type="EMBL" id="WOWB01000006">
    <property type="protein sequence ID" value="NLV08272.1"/>
    <property type="molecule type" value="Genomic_DNA"/>
</dbReference>
<dbReference type="AlphaFoldDB" id="A0A847TQF7"/>
<sequence length="223" mass="25221">MSAQNLSVYDFVVDVIPGVATIILLFSVAPSETLGQLSTEHLTVGSGFLVVIIGYFVGHVIQALASPVDLKVYLRYHDDFPFEEVLRTANEQDSVINGFDDRAELFFQPTDETVSGSELFELVQSYLWNHDIGRSKRFQTLYTFLRSMWVLLALGGVIHFLALVGDVLFNYPLHWSVGESLLIIAGLFGLSYVSYKRRIKYHRRMARAMILDFQSNVLSQTDD</sequence>
<name>A0A847TQF7_9EURY</name>
<dbReference type="RefSeq" id="WP_170084534.1">
    <property type="nucleotide sequence ID" value="NZ_WOWB01000006.1"/>
</dbReference>